<evidence type="ECO:0000256" key="1">
    <source>
        <dbReference type="SAM" id="Coils"/>
    </source>
</evidence>
<evidence type="ECO:0008006" key="4">
    <source>
        <dbReference type="Google" id="ProtNLM"/>
    </source>
</evidence>
<protein>
    <recommendedName>
        <fullName evidence="4">F-box domain-containing protein</fullName>
    </recommendedName>
</protein>
<organism evidence="2 3">
    <name type="scientific">Favolaschia claudopus</name>
    <dbReference type="NCBI Taxonomy" id="2862362"/>
    <lineage>
        <taxon>Eukaryota</taxon>
        <taxon>Fungi</taxon>
        <taxon>Dikarya</taxon>
        <taxon>Basidiomycota</taxon>
        <taxon>Agaricomycotina</taxon>
        <taxon>Agaricomycetes</taxon>
        <taxon>Agaricomycetidae</taxon>
        <taxon>Agaricales</taxon>
        <taxon>Marasmiineae</taxon>
        <taxon>Mycenaceae</taxon>
        <taxon>Favolaschia</taxon>
    </lineage>
</organism>
<dbReference type="EMBL" id="JAWWNJ010000083">
    <property type="protein sequence ID" value="KAK7001361.1"/>
    <property type="molecule type" value="Genomic_DNA"/>
</dbReference>
<keyword evidence="1" id="KW-0175">Coiled coil</keyword>
<name>A0AAW0A694_9AGAR</name>
<dbReference type="InterPro" id="IPR032675">
    <property type="entry name" value="LRR_dom_sf"/>
</dbReference>
<reference evidence="2 3" key="1">
    <citation type="journal article" date="2024" name="J Genomics">
        <title>Draft genome sequencing and assembly of Favolaschia claudopus CIRM-BRFM 2984 isolated from oak limbs.</title>
        <authorList>
            <person name="Navarro D."/>
            <person name="Drula E."/>
            <person name="Chaduli D."/>
            <person name="Cazenave R."/>
            <person name="Ahrendt S."/>
            <person name="Wang J."/>
            <person name="Lipzen A."/>
            <person name="Daum C."/>
            <person name="Barry K."/>
            <person name="Grigoriev I.V."/>
            <person name="Favel A."/>
            <person name="Rosso M.N."/>
            <person name="Martin F."/>
        </authorList>
    </citation>
    <scope>NUCLEOTIDE SEQUENCE [LARGE SCALE GENOMIC DNA]</scope>
    <source>
        <strain evidence="2 3">CIRM-BRFM 2984</strain>
    </source>
</reference>
<evidence type="ECO:0000313" key="3">
    <source>
        <dbReference type="Proteomes" id="UP001362999"/>
    </source>
</evidence>
<proteinExistence type="predicted"/>
<gene>
    <name evidence="2" type="ORF">R3P38DRAFT_1792684</name>
</gene>
<dbReference type="Proteomes" id="UP001362999">
    <property type="component" value="Unassembled WGS sequence"/>
</dbReference>
<accession>A0AAW0A694</accession>
<feature type="coiled-coil region" evidence="1">
    <location>
        <begin position="13"/>
        <end position="40"/>
    </location>
</feature>
<comment type="caution">
    <text evidence="2">The sequence shown here is derived from an EMBL/GenBank/DDBJ whole genome shotgun (WGS) entry which is preliminary data.</text>
</comment>
<dbReference type="AlphaFoldDB" id="A0AAW0A694"/>
<keyword evidence="3" id="KW-1185">Reference proteome</keyword>
<evidence type="ECO:0000313" key="2">
    <source>
        <dbReference type="EMBL" id="KAK7001361.1"/>
    </source>
</evidence>
<sequence length="504" mass="56446">MFQPTKKLTGLELISHTQELARIDERIRELSEQREKIQAYITPHKALISYPRRLPLDILEAIFLACLPTGRNAVMSAQEAPLLLCRICSGWRAAAISMPRLWASLHVPVSFILAKESRSSVVAQWLTRAAACPLSLSIRETPGNWNFQDYKNLAEASLVKSIAKSSTGWKKVELAGISSKMAIALAEINPMHLEWFTFTGSLDCLSRFSQILESPCLRVVNLYCDSELNLSLELPVAWHQLTDLVLQIPGSRYSRSSDTISLSNMILLVGRCHRLVSIRVAITDRELPFDYGALSAVLPFLESFSVPFDVVLPTWYLACITDCISMPKIRHFHVPIAGQDFETELFPLPSVASRLPLIQDMTIHLGTLDPPRLLEALQAFPALTKLVVYANVWYGRWDDLPEVPCGTTWILECLADITVCPRLQELEVVKADSLSKPILDAFLGARAGLESSSRLRCLTVTFGSSWNDTQYPEQFPTPTETEFYLSHGLTVLFYQTHPPCSRSA</sequence>
<dbReference type="Gene3D" id="3.80.10.10">
    <property type="entry name" value="Ribonuclease Inhibitor"/>
    <property type="match status" value="1"/>
</dbReference>